<comment type="similarity">
    <text evidence="1">Belongs to the site-specific recombinase resolvase family.</text>
</comment>
<dbReference type="InterPro" id="IPR006118">
    <property type="entry name" value="Recombinase_CS"/>
</dbReference>
<accession>A0A7W9ZUR6</accession>
<keyword evidence="4" id="KW-0238">DNA-binding</keyword>
<feature type="domain" description="Resolvase/invertase-type recombinase catalytic" evidence="7">
    <location>
        <begin position="4"/>
        <end position="139"/>
    </location>
</feature>
<dbReference type="GO" id="GO:0015074">
    <property type="term" value="P:DNA integration"/>
    <property type="evidence" value="ECO:0007669"/>
    <property type="project" value="UniProtKB-KW"/>
</dbReference>
<dbReference type="SMART" id="SM00857">
    <property type="entry name" value="Resolvase"/>
    <property type="match status" value="1"/>
</dbReference>
<comment type="caution">
    <text evidence="8">The sequence shown here is derived from an EMBL/GenBank/DDBJ whole genome shotgun (WGS) entry which is preliminary data.</text>
</comment>
<proteinExistence type="inferred from homology"/>
<evidence type="ECO:0000259" key="7">
    <source>
        <dbReference type="PROSITE" id="PS51736"/>
    </source>
</evidence>
<dbReference type="InterPro" id="IPR050639">
    <property type="entry name" value="SSR_resolvase"/>
</dbReference>
<organism evidence="8 9">
    <name type="scientific">Rhizobium leguminosarum</name>
    <dbReference type="NCBI Taxonomy" id="384"/>
    <lineage>
        <taxon>Bacteria</taxon>
        <taxon>Pseudomonadati</taxon>
        <taxon>Pseudomonadota</taxon>
        <taxon>Alphaproteobacteria</taxon>
        <taxon>Hyphomicrobiales</taxon>
        <taxon>Rhizobiaceae</taxon>
        <taxon>Rhizobium/Agrobacterium group</taxon>
        <taxon>Rhizobium</taxon>
    </lineage>
</organism>
<dbReference type="Gene3D" id="3.40.50.1390">
    <property type="entry name" value="Resolvase, N-terminal catalytic domain"/>
    <property type="match status" value="1"/>
</dbReference>
<dbReference type="PROSITE" id="PS51736">
    <property type="entry name" value="RECOMBINASES_3"/>
    <property type="match status" value="1"/>
</dbReference>
<dbReference type="CDD" id="cd03768">
    <property type="entry name" value="SR_ResInv"/>
    <property type="match status" value="1"/>
</dbReference>
<evidence type="ECO:0000256" key="6">
    <source>
        <dbReference type="PIRSR" id="PIRSR606118-50"/>
    </source>
</evidence>
<dbReference type="InterPro" id="IPR036162">
    <property type="entry name" value="Resolvase-like_N_sf"/>
</dbReference>
<sequence length="193" mass="20882">MTAVMIGYARTSTTDQKAGLDAQLRDLQAAGCTKIFKEQLSSIANTRPELERALEFVREGDVLVVTKLDRLARSVADLVAITEKLKAKGVELRILALNLDTSTPTGKLMLNLLGSIAEFERELMLERQREGIAKAKAEGKYKGRAPTARSQAAIVLSMKSEGKKVADIQAALGISRASVFRILKELSAPVDAA</sequence>
<keyword evidence="5" id="KW-0233">DNA recombination</keyword>
<evidence type="ECO:0000313" key="9">
    <source>
        <dbReference type="Proteomes" id="UP000517187"/>
    </source>
</evidence>
<name>A0A7W9ZUR6_RHILE</name>
<dbReference type="PANTHER" id="PTHR30461:SF26">
    <property type="entry name" value="RESOLVASE HOMOLOG YNEB"/>
    <property type="match status" value="1"/>
</dbReference>
<dbReference type="InterPro" id="IPR006119">
    <property type="entry name" value="Resolv_N"/>
</dbReference>
<evidence type="ECO:0000256" key="4">
    <source>
        <dbReference type="ARBA" id="ARBA00023125"/>
    </source>
</evidence>
<gene>
    <name evidence="8" type="ORF">GGE66_002907</name>
</gene>
<keyword evidence="3" id="KW-0230">DNA invertase</keyword>
<feature type="active site" description="O-(5'-phospho-DNA)-serine intermediate" evidence="6">
    <location>
        <position position="12"/>
    </location>
</feature>
<evidence type="ECO:0000256" key="5">
    <source>
        <dbReference type="ARBA" id="ARBA00023172"/>
    </source>
</evidence>
<dbReference type="PANTHER" id="PTHR30461">
    <property type="entry name" value="DNA-INVERTASE FROM LAMBDOID PROPHAGE"/>
    <property type="match status" value="1"/>
</dbReference>
<evidence type="ECO:0000256" key="3">
    <source>
        <dbReference type="ARBA" id="ARBA00023100"/>
    </source>
</evidence>
<evidence type="ECO:0000313" key="8">
    <source>
        <dbReference type="EMBL" id="MBB6221934.1"/>
    </source>
</evidence>
<dbReference type="SUPFAM" id="SSF53041">
    <property type="entry name" value="Resolvase-like"/>
    <property type="match status" value="1"/>
</dbReference>
<dbReference type="AlphaFoldDB" id="A0A7W9ZUR6"/>
<reference evidence="8 9" key="1">
    <citation type="submission" date="2020-08" db="EMBL/GenBank/DDBJ databases">
        <title>Genomic Encyclopedia of Type Strains, Phase IV (KMG-V): Genome sequencing to study the core and pangenomes of soil and plant-associated prokaryotes.</title>
        <authorList>
            <person name="Whitman W."/>
        </authorList>
    </citation>
    <scope>NUCLEOTIDE SEQUENCE [LARGE SCALE GENOMIC DNA]</scope>
    <source>
        <strain evidence="8 9">SEMIA 4011</strain>
    </source>
</reference>
<dbReference type="EMBL" id="JACIIJ010000005">
    <property type="protein sequence ID" value="MBB6221934.1"/>
    <property type="molecule type" value="Genomic_DNA"/>
</dbReference>
<keyword evidence="2" id="KW-0229">DNA integration</keyword>
<evidence type="ECO:0000256" key="2">
    <source>
        <dbReference type="ARBA" id="ARBA00022908"/>
    </source>
</evidence>
<dbReference type="GO" id="GO:0000150">
    <property type="term" value="F:DNA strand exchange activity"/>
    <property type="evidence" value="ECO:0007669"/>
    <property type="project" value="UniProtKB-KW"/>
</dbReference>
<protein>
    <submittedName>
        <fullName evidence="8">DNA invertase Pin-like site-specific DNA recombinase</fullName>
    </submittedName>
</protein>
<dbReference type="PROSITE" id="PS00398">
    <property type="entry name" value="RECOMBINASES_2"/>
    <property type="match status" value="1"/>
</dbReference>
<evidence type="ECO:0000256" key="1">
    <source>
        <dbReference type="ARBA" id="ARBA00009913"/>
    </source>
</evidence>
<dbReference type="Pfam" id="PF00239">
    <property type="entry name" value="Resolvase"/>
    <property type="match status" value="1"/>
</dbReference>
<dbReference type="GO" id="GO:0003677">
    <property type="term" value="F:DNA binding"/>
    <property type="evidence" value="ECO:0007669"/>
    <property type="project" value="UniProtKB-KW"/>
</dbReference>
<dbReference type="Proteomes" id="UP000517187">
    <property type="component" value="Unassembled WGS sequence"/>
</dbReference>
<dbReference type="RefSeq" id="WP_184694607.1">
    <property type="nucleotide sequence ID" value="NZ_JACIIJ010000005.1"/>
</dbReference>
<dbReference type="FunFam" id="3.40.50.1390:FF:000001">
    <property type="entry name" value="DNA recombinase"/>
    <property type="match status" value="1"/>
</dbReference>